<evidence type="ECO:0000259" key="1">
    <source>
        <dbReference type="Pfam" id="PF11443"/>
    </source>
</evidence>
<dbReference type="InterPro" id="IPR011205">
    <property type="entry name" value="UCP015417_vWA"/>
</dbReference>
<dbReference type="PANTHER" id="PTHR31373:SF27">
    <property type="entry name" value="TROVE DOMAIN-CONTAINING PROTEIN"/>
    <property type="match status" value="1"/>
</dbReference>
<name>A0A1V4SWB6_9CLOT</name>
<evidence type="ECO:0000313" key="2">
    <source>
        <dbReference type="EMBL" id="OPX48401.1"/>
    </source>
</evidence>
<sequence length="251" mass="30022">MLDSIEITYKVKAETDILFKVLKNSRKLDQNTIIEALDNSFKVSKLDTMKILFYSRDIKAGLGEKRSFRIILKYLGENYPDIIKKNAHLIPYYGRWDDFYSLFDTELEDNVMKLFRKQLERDLEKKKPSLLAKWLKSENTSSKETRALARKTIKGMGFTPRQYRKILSYLRRKINIVETNITFKSYSKINYSKVPSTAIRKYKKLFLEKDKENYLNFKNRIKKDRFNIRNLKYSSIEEVLNSERYNLVEIN</sequence>
<dbReference type="Pfam" id="PF11443">
    <property type="entry name" value="DUF2828"/>
    <property type="match status" value="1"/>
</dbReference>
<proteinExistence type="predicted"/>
<feature type="domain" description="DUF2828" evidence="1">
    <location>
        <begin position="156"/>
        <end position="223"/>
    </location>
</feature>
<gene>
    <name evidence="2" type="ORF">CLTHE_12240</name>
</gene>
<dbReference type="AlphaFoldDB" id="A0A1V4SWB6"/>
<organism evidence="2 3">
    <name type="scientific">Clostridium thermobutyricum DSM 4928</name>
    <dbReference type="NCBI Taxonomy" id="1121339"/>
    <lineage>
        <taxon>Bacteria</taxon>
        <taxon>Bacillati</taxon>
        <taxon>Bacillota</taxon>
        <taxon>Clostridia</taxon>
        <taxon>Eubacteriales</taxon>
        <taxon>Clostridiaceae</taxon>
        <taxon>Clostridium</taxon>
    </lineage>
</organism>
<dbReference type="InterPro" id="IPR058580">
    <property type="entry name" value="DUF2828"/>
</dbReference>
<dbReference type="EMBL" id="LTAY01000032">
    <property type="protein sequence ID" value="OPX48401.1"/>
    <property type="molecule type" value="Genomic_DNA"/>
</dbReference>
<protein>
    <recommendedName>
        <fullName evidence="1">DUF2828 domain-containing protein</fullName>
    </recommendedName>
</protein>
<reference evidence="2 3" key="1">
    <citation type="submission" date="2016-02" db="EMBL/GenBank/DDBJ databases">
        <title>Genome sequence of Clostridium thermobutyricum DSM 4928.</title>
        <authorList>
            <person name="Poehlein A."/>
            <person name="Daniel R."/>
        </authorList>
    </citation>
    <scope>NUCLEOTIDE SEQUENCE [LARGE SCALE GENOMIC DNA]</scope>
    <source>
        <strain evidence="2 3">DSM 4928</strain>
    </source>
</reference>
<dbReference type="OrthoDB" id="9255585at2"/>
<dbReference type="PANTHER" id="PTHR31373">
    <property type="entry name" value="OS06G0652100 PROTEIN"/>
    <property type="match status" value="1"/>
</dbReference>
<dbReference type="RefSeq" id="WP_080022474.1">
    <property type="nucleotide sequence ID" value="NZ_LTAY01000032.1"/>
</dbReference>
<accession>A0A1V4SWB6</accession>
<evidence type="ECO:0000313" key="3">
    <source>
        <dbReference type="Proteomes" id="UP000191448"/>
    </source>
</evidence>
<dbReference type="Proteomes" id="UP000191448">
    <property type="component" value="Unassembled WGS sequence"/>
</dbReference>
<comment type="caution">
    <text evidence="2">The sequence shown here is derived from an EMBL/GenBank/DDBJ whole genome shotgun (WGS) entry which is preliminary data.</text>
</comment>